<dbReference type="GO" id="GO:0005524">
    <property type="term" value="F:ATP binding"/>
    <property type="evidence" value="ECO:0007669"/>
    <property type="project" value="UniProtKB-KW"/>
</dbReference>
<keyword evidence="9 11" id="KW-0539">Nucleus</keyword>
<reference evidence="15" key="2">
    <citation type="submission" date="2020-11" db="EMBL/GenBank/DDBJ databases">
        <authorList>
            <person name="Cecchin M."/>
            <person name="Marcolungo L."/>
            <person name="Rossato M."/>
            <person name="Girolomoni L."/>
            <person name="Cosentino E."/>
            <person name="Cuine S."/>
            <person name="Li-Beisson Y."/>
            <person name="Delledonne M."/>
            <person name="Ballottari M."/>
        </authorList>
    </citation>
    <scope>NUCLEOTIDE SEQUENCE</scope>
    <source>
        <strain evidence="15">211/11P</strain>
        <tissue evidence="15">Whole cell</tissue>
    </source>
</reference>
<keyword evidence="10" id="KW-0131">Cell cycle</keyword>
<keyword evidence="4" id="KW-0547">Nucleotide-binding</keyword>
<dbReference type="Pfam" id="PF02463">
    <property type="entry name" value="SMC_N"/>
    <property type="match status" value="1"/>
</dbReference>
<evidence type="ECO:0000256" key="6">
    <source>
        <dbReference type="ARBA" id="ARBA00022840"/>
    </source>
</evidence>
<dbReference type="GO" id="GO:0016887">
    <property type="term" value="F:ATP hydrolysis activity"/>
    <property type="evidence" value="ECO:0007669"/>
    <property type="project" value="InterPro"/>
</dbReference>
<dbReference type="SUPFAM" id="SSF75553">
    <property type="entry name" value="Smc hinge domain"/>
    <property type="match status" value="1"/>
</dbReference>
<dbReference type="EMBL" id="SIDB01000005">
    <property type="protein sequence ID" value="KAI3432584.1"/>
    <property type="molecule type" value="Genomic_DNA"/>
</dbReference>
<name>A0A9D4TRD4_CHLVU</name>
<evidence type="ECO:0000256" key="10">
    <source>
        <dbReference type="ARBA" id="ARBA00023306"/>
    </source>
</evidence>
<dbReference type="PANTHER" id="PTHR43977">
    <property type="entry name" value="STRUCTURAL MAINTENANCE OF CHROMOSOMES PROTEIN 3"/>
    <property type="match status" value="1"/>
</dbReference>
<dbReference type="Gene3D" id="3.40.50.300">
    <property type="entry name" value="P-loop containing nucleotide triphosphate hydrolases"/>
    <property type="match status" value="2"/>
</dbReference>
<evidence type="ECO:0000256" key="11">
    <source>
        <dbReference type="PIRNR" id="PIRNR005719"/>
    </source>
</evidence>
<dbReference type="Proteomes" id="UP001055712">
    <property type="component" value="Unassembled WGS sequence"/>
</dbReference>
<evidence type="ECO:0000256" key="12">
    <source>
        <dbReference type="SAM" id="Coils"/>
    </source>
</evidence>
<dbReference type="AlphaFoldDB" id="A0A9D4TRD4"/>
<dbReference type="FunFam" id="3.40.50.300:FF:000385">
    <property type="entry name" value="Structural maintenance of chromosomes 2"/>
    <property type="match status" value="1"/>
</dbReference>
<dbReference type="InterPro" id="IPR027120">
    <property type="entry name" value="Smc2_ABC"/>
</dbReference>
<feature type="coiled-coil region" evidence="12">
    <location>
        <begin position="676"/>
        <end position="774"/>
    </location>
</feature>
<evidence type="ECO:0000313" key="15">
    <source>
        <dbReference type="EMBL" id="KAI3432584.1"/>
    </source>
</evidence>
<keyword evidence="6" id="KW-0067">ATP-binding</keyword>
<evidence type="ECO:0000256" key="9">
    <source>
        <dbReference type="ARBA" id="ARBA00023242"/>
    </source>
</evidence>
<gene>
    <name evidence="15" type="ORF">D9Q98_004133</name>
</gene>
<dbReference type="PIRSF" id="PIRSF005719">
    <property type="entry name" value="SMC"/>
    <property type="match status" value="1"/>
</dbReference>
<comment type="caution">
    <text evidence="15">The sequence shown here is derived from an EMBL/GenBank/DDBJ whole genome shotgun (WGS) entry which is preliminary data.</text>
</comment>
<dbReference type="Pfam" id="PF06470">
    <property type="entry name" value="SMC_hinge"/>
    <property type="match status" value="1"/>
</dbReference>
<comment type="subcellular location">
    <subcellularLocation>
        <location evidence="1 11">Nucleus</location>
    </subcellularLocation>
</comment>
<accession>A0A9D4TRD4</accession>
<keyword evidence="7 12" id="KW-0175">Coiled coil</keyword>
<dbReference type="SUPFAM" id="SSF52540">
    <property type="entry name" value="P-loop containing nucleoside triphosphate hydrolases"/>
    <property type="match status" value="1"/>
</dbReference>
<dbReference type="InterPro" id="IPR010935">
    <property type="entry name" value="SMC_hinge"/>
</dbReference>
<sequence>MFIKEITIDGFKSYAQRVVIGPFDSQFNAVTGLNGSGKSNILDSICFVLGIQNLQQVRANSLQELVYKQGQAGITKATVSIVFDNREKERGPVGYEQLDELTVTRQLVIGGRNKYLINGKVAEPSRVQSLFHSVQLNVNNPHFLIMQGRITKVLNMKPPEILGLLEEAAGTKMYEDKKKKALHTLEKKQVKVDEINKVLTEDILPALDKLRREKVQYMEWQNANKSQEKLLRFCVAYRYKEAQRLQETGEQDVRQVQNDLSDLDAKAAGLELEMREKEDEIEGLRTEKELQAGGEVKELQAEVDDIAKRVVRDTSSWTNKKESLEAEQASCSQLAAALEEVDEAGMRVRMQRASEERDEAQAACTSAELAVQAAQNELAGAEAGDGRDSSNRSLQERLADAQNSQTEAEAEAKAAETRSKHTQKQLAEQRKALASKEKEGSKLVKELARERSAVEQCRQAAAALGHDPAAAAALEGDVEAQGGEVRRLRDRVDELASHLAAIDFRYSDPERNFDRSRVKGVVAKLTRVADPSTATALEVAAGGKLYQVVVDSDATAKALLAHGQLRQRVTIIPLNKVSARDIPAPAAAAARRLGGGKAQPALELVGFDQELSAAMKYVFGGAFVCQDSGTAKKLAFAREVNTRCITLEGDDFNPGGTLTGGSRNKGGSVLARLHELAEAEAQLAAAQGRLAQAQAALQGMSAAAQQHKRLSQELELKQHSLKLLEERMQGSEVHQLSEAVAGSERELQEAQQALAAAHEKKKEMVVAAKELQHEIDNFGKQRDKRIKAATDKIAAAKKAFEASKKALKVKQSAMQATLAEAEAADGERKSLGEQLAAAKTAVKELQKQVTDLAVVVAAAKAAYDDRNGRLLERMARLKECDAEIAGATKERDALEGRKTDIVVEKKKLNNKLDVLRKGMGESADRCRKLEREYQWIPSEKAHFGRPGSDYDWEANDADKMFAAFEAANSAIAGLSKKVNKKVMQMFEKAEQEYNELKRKKDVVENDKGRIELTIGALDEKKREALEKTWRKVNGDFGAIFSTLLPGTTAKLDPQEGCSFMEGLEVKVAFGGVWKESLSELSGGQKSLLALSLILAMLLFKPAPIYILDEVDAALDLSHTQNIGRMIKSHFPQSQFIVVSLKEGMFSNANVIFRTKFVDGVSTVTRSLNNSAANQAGGGGKAAAAARGRAALQENVRRA</sequence>
<dbReference type="GO" id="GO:0030261">
    <property type="term" value="P:chromosome condensation"/>
    <property type="evidence" value="ECO:0007669"/>
    <property type="project" value="UniProtKB-KW"/>
</dbReference>
<dbReference type="Gene3D" id="1.20.1060.20">
    <property type="match status" value="1"/>
</dbReference>
<evidence type="ECO:0000256" key="8">
    <source>
        <dbReference type="ARBA" id="ARBA00023067"/>
    </source>
</evidence>
<organism evidence="15 16">
    <name type="scientific">Chlorella vulgaris</name>
    <name type="common">Green alga</name>
    <dbReference type="NCBI Taxonomy" id="3077"/>
    <lineage>
        <taxon>Eukaryota</taxon>
        <taxon>Viridiplantae</taxon>
        <taxon>Chlorophyta</taxon>
        <taxon>core chlorophytes</taxon>
        <taxon>Trebouxiophyceae</taxon>
        <taxon>Chlorellales</taxon>
        <taxon>Chlorellaceae</taxon>
        <taxon>Chlorella clade</taxon>
        <taxon>Chlorella</taxon>
    </lineage>
</organism>
<evidence type="ECO:0000259" key="14">
    <source>
        <dbReference type="SMART" id="SM00968"/>
    </source>
</evidence>
<evidence type="ECO:0000256" key="5">
    <source>
        <dbReference type="ARBA" id="ARBA00022776"/>
    </source>
</evidence>
<dbReference type="CDD" id="cd03273">
    <property type="entry name" value="ABC_SMC2_euk"/>
    <property type="match status" value="1"/>
</dbReference>
<dbReference type="OrthoDB" id="10255539at2759"/>
<feature type="compositionally biased region" description="Basic and acidic residues" evidence="13">
    <location>
        <begin position="410"/>
        <end position="419"/>
    </location>
</feature>
<dbReference type="InterPro" id="IPR003395">
    <property type="entry name" value="RecF/RecN/SMC_N"/>
</dbReference>
<dbReference type="GO" id="GO:0005694">
    <property type="term" value="C:chromosome"/>
    <property type="evidence" value="ECO:0007669"/>
    <property type="project" value="InterPro"/>
</dbReference>
<keyword evidence="8" id="KW-0226">DNA condensation</keyword>
<dbReference type="SMART" id="SM00968">
    <property type="entry name" value="SMC_hinge"/>
    <property type="match status" value="1"/>
</dbReference>
<keyword evidence="5" id="KW-0498">Mitosis</keyword>
<evidence type="ECO:0000256" key="13">
    <source>
        <dbReference type="SAM" id="MobiDB-lite"/>
    </source>
</evidence>
<evidence type="ECO:0000313" key="16">
    <source>
        <dbReference type="Proteomes" id="UP001055712"/>
    </source>
</evidence>
<dbReference type="InterPro" id="IPR036277">
    <property type="entry name" value="SMC_hinge_sf"/>
</dbReference>
<keyword evidence="16" id="KW-1185">Reference proteome</keyword>
<keyword evidence="3" id="KW-0132">Cell division</keyword>
<comment type="similarity">
    <text evidence="2">Belongs to the SMC family. SMC2 subfamily.</text>
</comment>
<dbReference type="Gene3D" id="3.30.70.1620">
    <property type="match status" value="1"/>
</dbReference>
<feature type="region of interest" description="Disordered" evidence="13">
    <location>
        <begin position="380"/>
        <end position="444"/>
    </location>
</feature>
<feature type="compositionally biased region" description="Basic and acidic residues" evidence="13">
    <location>
        <begin position="384"/>
        <end position="399"/>
    </location>
</feature>
<evidence type="ECO:0000256" key="1">
    <source>
        <dbReference type="ARBA" id="ARBA00004123"/>
    </source>
</evidence>
<protein>
    <recommendedName>
        <fullName evidence="11">Structural maintenance of chromosomes protein</fullName>
    </recommendedName>
</protein>
<dbReference type="GO" id="GO:0051301">
    <property type="term" value="P:cell division"/>
    <property type="evidence" value="ECO:0007669"/>
    <property type="project" value="UniProtKB-KW"/>
</dbReference>
<dbReference type="InterPro" id="IPR027417">
    <property type="entry name" value="P-loop_NTPase"/>
</dbReference>
<reference evidence="15" key="1">
    <citation type="journal article" date="2019" name="Plant J.">
        <title>Chlorella vulgaris genome assembly and annotation reveals the molecular basis for metabolic acclimation to high light conditions.</title>
        <authorList>
            <person name="Cecchin M."/>
            <person name="Marcolungo L."/>
            <person name="Rossato M."/>
            <person name="Girolomoni L."/>
            <person name="Cosentino E."/>
            <person name="Cuine S."/>
            <person name="Li-Beisson Y."/>
            <person name="Delledonne M."/>
            <person name="Ballottari M."/>
        </authorList>
    </citation>
    <scope>NUCLEOTIDE SEQUENCE</scope>
    <source>
        <strain evidence="15">211/11P</strain>
    </source>
</reference>
<dbReference type="GO" id="GO:0005634">
    <property type="term" value="C:nucleus"/>
    <property type="evidence" value="ECO:0007669"/>
    <property type="project" value="UniProtKB-SubCell"/>
</dbReference>
<dbReference type="InterPro" id="IPR024704">
    <property type="entry name" value="SMC"/>
</dbReference>
<feature type="compositionally biased region" description="Basic and acidic residues" evidence="13">
    <location>
        <begin position="427"/>
        <end position="444"/>
    </location>
</feature>
<feature type="coiled-coil region" evidence="12">
    <location>
        <begin position="979"/>
        <end position="1006"/>
    </location>
</feature>
<evidence type="ECO:0000256" key="4">
    <source>
        <dbReference type="ARBA" id="ARBA00022741"/>
    </source>
</evidence>
<evidence type="ECO:0000256" key="3">
    <source>
        <dbReference type="ARBA" id="ARBA00022618"/>
    </source>
</evidence>
<feature type="domain" description="SMC hinge" evidence="14">
    <location>
        <begin position="516"/>
        <end position="635"/>
    </location>
</feature>
<feature type="coiled-coil region" evidence="12">
    <location>
        <begin position="253"/>
        <end position="287"/>
    </location>
</feature>
<proteinExistence type="inferred from homology"/>
<evidence type="ECO:0000256" key="2">
    <source>
        <dbReference type="ARBA" id="ARBA00005231"/>
    </source>
</evidence>
<evidence type="ECO:0000256" key="7">
    <source>
        <dbReference type="ARBA" id="ARBA00023054"/>
    </source>
</evidence>